<dbReference type="RefSeq" id="WP_160597864.1">
    <property type="nucleotide sequence ID" value="NZ_WTYS01000001.1"/>
</dbReference>
<organism evidence="3 4">
    <name type="scientific">Pontixanthobacter gangjinensis</name>
    <dbReference type="NCBI Taxonomy" id="1028742"/>
    <lineage>
        <taxon>Bacteria</taxon>
        <taxon>Pseudomonadati</taxon>
        <taxon>Pseudomonadota</taxon>
        <taxon>Alphaproteobacteria</taxon>
        <taxon>Sphingomonadales</taxon>
        <taxon>Erythrobacteraceae</taxon>
        <taxon>Pontixanthobacter</taxon>
    </lineage>
</organism>
<dbReference type="InterPro" id="IPR013424">
    <property type="entry name" value="Ice-binding_C"/>
</dbReference>
<sequence length="171" mass="17938">MKFTKNAIMAAGLLAAVAAAPASAATYEYVMTNGDVLTIDTDTSSASFKGSKIDATMTSAAFASFTGGATPTFSFVLDSLDGTRLINGVQTTDNPKNSTTTHPQKLIAYGPSANNKVNLWAWWGDPIIGGDYITYIKSYTAKVPEPGALGLMAFGLGGLAFARRRRKKLAA</sequence>
<protein>
    <submittedName>
        <fullName evidence="3">PEP-CTERM sorting domain-containing protein</fullName>
    </submittedName>
</protein>
<reference evidence="3 4" key="1">
    <citation type="submission" date="2019-12" db="EMBL/GenBank/DDBJ databases">
        <title>Genomic-based taxomic classification of the family Erythrobacteraceae.</title>
        <authorList>
            <person name="Xu L."/>
        </authorList>
    </citation>
    <scope>NUCLEOTIDE SEQUENCE [LARGE SCALE GENOMIC DNA]</scope>
    <source>
        <strain evidence="3 4">JCM 17802</strain>
    </source>
</reference>
<evidence type="ECO:0000313" key="4">
    <source>
        <dbReference type="Proteomes" id="UP000468943"/>
    </source>
</evidence>
<feature type="domain" description="Ice-binding protein C-terminal" evidence="2">
    <location>
        <begin position="143"/>
        <end position="166"/>
    </location>
</feature>
<dbReference type="OrthoDB" id="7410280at2"/>
<gene>
    <name evidence="3" type="ORF">GRI36_07340</name>
</gene>
<dbReference type="Pfam" id="PF07589">
    <property type="entry name" value="PEP-CTERM"/>
    <property type="match status" value="1"/>
</dbReference>
<dbReference type="Proteomes" id="UP000468943">
    <property type="component" value="Unassembled WGS sequence"/>
</dbReference>
<feature type="chain" id="PRO_5026230348" evidence="1">
    <location>
        <begin position="25"/>
        <end position="171"/>
    </location>
</feature>
<dbReference type="AlphaFoldDB" id="A0A6I4SLT2"/>
<dbReference type="NCBIfam" id="TIGR02595">
    <property type="entry name" value="PEP_CTERM"/>
    <property type="match status" value="1"/>
</dbReference>
<name>A0A6I4SLT2_9SPHN</name>
<dbReference type="EMBL" id="WTYS01000001">
    <property type="protein sequence ID" value="MXO56695.1"/>
    <property type="molecule type" value="Genomic_DNA"/>
</dbReference>
<keyword evidence="1" id="KW-0732">Signal</keyword>
<feature type="signal peptide" evidence="1">
    <location>
        <begin position="1"/>
        <end position="24"/>
    </location>
</feature>
<comment type="caution">
    <text evidence="3">The sequence shown here is derived from an EMBL/GenBank/DDBJ whole genome shotgun (WGS) entry which is preliminary data.</text>
</comment>
<evidence type="ECO:0000313" key="3">
    <source>
        <dbReference type="EMBL" id="MXO56695.1"/>
    </source>
</evidence>
<keyword evidence="4" id="KW-1185">Reference proteome</keyword>
<evidence type="ECO:0000259" key="2">
    <source>
        <dbReference type="Pfam" id="PF07589"/>
    </source>
</evidence>
<evidence type="ECO:0000256" key="1">
    <source>
        <dbReference type="SAM" id="SignalP"/>
    </source>
</evidence>
<proteinExistence type="predicted"/>
<accession>A0A6I4SLT2</accession>